<dbReference type="EMBL" id="JBBVGT010000002">
    <property type="protein sequence ID" value="MFB5945232.1"/>
    <property type="molecule type" value="Genomic_DNA"/>
</dbReference>
<dbReference type="InterPro" id="IPR046373">
    <property type="entry name" value="Acyl-CoA_Oxase/DH_mid-dom_sf"/>
</dbReference>
<organism evidence="3 4">
    <name type="scientific">Albibacterium profundi</name>
    <dbReference type="NCBI Taxonomy" id="3134906"/>
    <lineage>
        <taxon>Bacteria</taxon>
        <taxon>Pseudomonadati</taxon>
        <taxon>Bacteroidota</taxon>
        <taxon>Sphingobacteriia</taxon>
        <taxon>Sphingobacteriales</taxon>
        <taxon>Sphingobacteriaceae</taxon>
        <taxon>Albibacterium</taxon>
    </lineage>
</organism>
<evidence type="ECO:0000313" key="3">
    <source>
        <dbReference type="EMBL" id="MFB5945232.1"/>
    </source>
</evidence>
<comment type="caution">
    <text evidence="3">The sequence shown here is derived from an EMBL/GenBank/DDBJ whole genome shotgun (WGS) entry which is preliminary data.</text>
</comment>
<feature type="domain" description="Acyl-CoA dehydrogenase C-terminal" evidence="2">
    <location>
        <begin position="273"/>
        <end position="339"/>
    </location>
</feature>
<sequence>MTYTEQVKQLFLNSEQLVREALQAERIQKMTKVQLDYIYENELFHLLVPKDIGGAELDLPSFARLMERFAEVDGAIAWVINLGAGANMFSGFMEKQAARDIFSNKRTCVAGSGAATGTALSRDGSFVIDGHWKYASGSAHANWFSLNAMIDGGDTYKSFLVPRNQVEILDTWHVYGLKATTSCDFKIANALVPSDFQFDLQNASDKRESPLYRFPFMILAEINMLVMLTGMTMNFSKKVLQYTSGKSITLPWYDEEICRVKESRDRVFEMLDMLWAGIVAGTDVDEKLSRKFSVEVNEAANLCRMLVDKLYVYTGMSAVFEGNEISRIYRDFKVASQHGLLFPRNAV</sequence>
<dbReference type="RefSeq" id="WP_375556775.1">
    <property type="nucleotide sequence ID" value="NZ_JBBVGT010000002.1"/>
</dbReference>
<evidence type="ECO:0000259" key="2">
    <source>
        <dbReference type="Pfam" id="PF08028"/>
    </source>
</evidence>
<dbReference type="PIRSF" id="PIRSF016578">
    <property type="entry name" value="HsaA"/>
    <property type="match status" value="1"/>
</dbReference>
<dbReference type="Proteomes" id="UP001580928">
    <property type="component" value="Unassembled WGS sequence"/>
</dbReference>
<protein>
    <recommendedName>
        <fullName evidence="2">Acyl-CoA dehydrogenase C-terminal domain-containing protein</fullName>
    </recommendedName>
</protein>
<proteinExistence type="predicted"/>
<dbReference type="InterPro" id="IPR009100">
    <property type="entry name" value="AcylCoA_DH/oxidase_NM_dom_sf"/>
</dbReference>
<evidence type="ECO:0000256" key="1">
    <source>
        <dbReference type="ARBA" id="ARBA00023002"/>
    </source>
</evidence>
<dbReference type="Gene3D" id="1.20.140.10">
    <property type="entry name" value="Butyryl-CoA Dehydrogenase, subunit A, domain 3"/>
    <property type="match status" value="1"/>
</dbReference>
<dbReference type="InterPro" id="IPR037069">
    <property type="entry name" value="AcylCoA_DH/ox_N_sf"/>
</dbReference>
<dbReference type="Gene3D" id="1.10.540.10">
    <property type="entry name" value="Acyl-CoA dehydrogenase/oxidase, N-terminal domain"/>
    <property type="match status" value="1"/>
</dbReference>
<dbReference type="Gene3D" id="2.40.110.10">
    <property type="entry name" value="Butyryl-CoA Dehydrogenase, subunit A, domain 2"/>
    <property type="match status" value="1"/>
</dbReference>
<keyword evidence="1" id="KW-0560">Oxidoreductase</keyword>
<keyword evidence="4" id="KW-1185">Reference proteome</keyword>
<evidence type="ECO:0000313" key="4">
    <source>
        <dbReference type="Proteomes" id="UP001580928"/>
    </source>
</evidence>
<accession>A0ABV5CFU7</accession>
<name>A0ABV5CFU7_9SPHI</name>
<dbReference type="InterPro" id="IPR013107">
    <property type="entry name" value="Acyl-CoA_DH_C"/>
</dbReference>
<reference evidence="3 4" key="1">
    <citation type="submission" date="2024-04" db="EMBL/GenBank/DDBJ databases">
        <title>Albibacterium profundi sp. nov., isolated from sediment of the Challenger Deep of Mariana Trench.</title>
        <authorList>
            <person name="Wang Y."/>
        </authorList>
    </citation>
    <scope>NUCLEOTIDE SEQUENCE [LARGE SCALE GENOMIC DNA]</scope>
    <source>
        <strain evidence="3 4">RHL897</strain>
    </source>
</reference>
<dbReference type="Pfam" id="PF08028">
    <property type="entry name" value="Acyl-CoA_dh_2"/>
    <property type="match status" value="1"/>
</dbReference>
<gene>
    <name evidence="3" type="ORF">WKR92_05255</name>
</gene>
<dbReference type="SUPFAM" id="SSF56645">
    <property type="entry name" value="Acyl-CoA dehydrogenase NM domain-like"/>
    <property type="match status" value="1"/>
</dbReference>